<keyword evidence="2" id="KW-1185">Reference proteome</keyword>
<dbReference type="EMBL" id="MN090155">
    <property type="protein sequence ID" value="QDH94204.1"/>
    <property type="molecule type" value="Genomic_DNA"/>
</dbReference>
<evidence type="ECO:0000313" key="1">
    <source>
        <dbReference type="EMBL" id="QDH94204.1"/>
    </source>
</evidence>
<accession>A0A514DKL4</accession>
<dbReference type="KEGG" id="vg:65053109"/>
<dbReference type="RefSeq" id="YP_010064570.1">
    <property type="nucleotide sequence ID" value="NC_054892.1"/>
</dbReference>
<sequence>MNCCARQVTYTYNRGYMAQTPQIRNTICKTLKCKKLNAETRAQI</sequence>
<evidence type="ECO:0000313" key="2">
    <source>
        <dbReference type="Proteomes" id="UP000315658"/>
    </source>
</evidence>
<dbReference type="GeneID" id="65053109"/>
<reference evidence="1 2" key="1">
    <citation type="submission" date="2019-06" db="EMBL/GenBank/DDBJ databases">
        <title>Complete genome sequence of the virus isoalte vB_EcoS_PHB17 infecting Shiga toxin-producing Escherichia.</title>
        <authorList>
            <person name="Chen Y."/>
            <person name="Qian P."/>
            <person name="Song J."/>
            <person name="Li X."/>
        </authorList>
    </citation>
    <scope>NUCLEOTIDE SEQUENCE [LARGE SCALE GENOMIC DNA]</scope>
</reference>
<protein>
    <submittedName>
        <fullName evidence="1">Uncharacterized protein</fullName>
    </submittedName>
</protein>
<name>A0A514DKL4_9CAUD</name>
<proteinExistence type="predicted"/>
<organism evidence="1 2">
    <name type="scientific">Escherichia phage vB_EcoS_PHB17</name>
    <dbReference type="NCBI Taxonomy" id="2591407"/>
    <lineage>
        <taxon>Viruses</taxon>
        <taxon>Duplodnaviria</taxon>
        <taxon>Heunggongvirae</taxon>
        <taxon>Uroviricota</taxon>
        <taxon>Caudoviricetes</taxon>
        <taxon>Drexlerviridae</taxon>
        <taxon>Tempevirinae</taxon>
        <taxon>Baihuvirus</taxon>
        <taxon>Baihuvirus PHB17</taxon>
        <taxon>Changchunvirus PHB17</taxon>
    </lineage>
</organism>
<dbReference type="Proteomes" id="UP000315658">
    <property type="component" value="Segment"/>
</dbReference>